<accession>A0A848MA99</accession>
<evidence type="ECO:0000256" key="1">
    <source>
        <dbReference type="SAM" id="MobiDB-lite"/>
    </source>
</evidence>
<gene>
    <name evidence="4" type="ORF">HII30_14645</name>
</gene>
<dbReference type="EMBL" id="JABBPN010000014">
    <property type="protein sequence ID" value="NMO97002.1"/>
    <property type="molecule type" value="Genomic_DNA"/>
</dbReference>
<reference evidence="4 5" key="1">
    <citation type="submission" date="2020-04" db="EMBL/GenBank/DDBJ databases">
        <title>Paenibacillus algicola sp. nov., a novel marine bacterium producing alginate lyase.</title>
        <authorList>
            <person name="Huang H."/>
        </authorList>
    </citation>
    <scope>NUCLEOTIDE SEQUENCE [LARGE SCALE GENOMIC DNA]</scope>
    <source>
        <strain evidence="4 5">L7-75</strain>
    </source>
</reference>
<comment type="caution">
    <text evidence="4">The sequence shown here is derived from an EMBL/GenBank/DDBJ whole genome shotgun (WGS) entry which is preliminary data.</text>
</comment>
<dbReference type="InterPro" id="IPR013830">
    <property type="entry name" value="SGNH_hydro"/>
</dbReference>
<dbReference type="InterPro" id="IPR036514">
    <property type="entry name" value="SGNH_hydro_sf"/>
</dbReference>
<proteinExistence type="predicted"/>
<dbReference type="InterPro" id="IPR051532">
    <property type="entry name" value="Ester_Hydrolysis_Enzymes"/>
</dbReference>
<dbReference type="AlphaFoldDB" id="A0A848MA99"/>
<evidence type="ECO:0000259" key="3">
    <source>
        <dbReference type="Pfam" id="PF13472"/>
    </source>
</evidence>
<dbReference type="Proteomes" id="UP000565468">
    <property type="component" value="Unassembled WGS sequence"/>
</dbReference>
<evidence type="ECO:0000313" key="4">
    <source>
        <dbReference type="EMBL" id="NMO97002.1"/>
    </source>
</evidence>
<organism evidence="4 5">
    <name type="scientific">Paenibacillus lemnae</name>
    <dbReference type="NCBI Taxonomy" id="1330551"/>
    <lineage>
        <taxon>Bacteria</taxon>
        <taxon>Bacillati</taxon>
        <taxon>Bacillota</taxon>
        <taxon>Bacilli</taxon>
        <taxon>Bacillales</taxon>
        <taxon>Paenibacillaceae</taxon>
        <taxon>Paenibacillus</taxon>
    </lineage>
</organism>
<feature type="region of interest" description="Disordered" evidence="1">
    <location>
        <begin position="37"/>
        <end position="86"/>
    </location>
</feature>
<evidence type="ECO:0000256" key="2">
    <source>
        <dbReference type="SAM" id="Phobius"/>
    </source>
</evidence>
<dbReference type="GO" id="GO:0004622">
    <property type="term" value="F:phosphatidylcholine lysophospholipase activity"/>
    <property type="evidence" value="ECO:0007669"/>
    <property type="project" value="TreeGrafter"/>
</dbReference>
<sequence>MNSSKWIWRVTAWISAIATVVLVVGFINAFQDVNGSYTEPSAAEDQITGSTEEENPDMNNPDEANESEDNNDISKEPSTVLPPLPDDIKITAIGDSLAKGTGDNTGEGYVRRSIQQLNENGRKSELLNNLAINGLTTEGLLTRLEDQGIRYALEKADLILLSIGGNDLFQGSGLVENGQAGAGEFSPEQLVQEIPRASERLKEILQNIRQLNPTARVIYIGLYHPFADFQELLIPGNIAVSTWNHAAQQIINEDPNMVLVPTFDLFQGKLGQYLSSDHFHPNGDGYQLIAERIAKGIL</sequence>
<keyword evidence="2" id="KW-1133">Transmembrane helix</keyword>
<keyword evidence="2" id="KW-0472">Membrane</keyword>
<name>A0A848MA99_PAELE</name>
<dbReference type="PANTHER" id="PTHR30383">
    <property type="entry name" value="THIOESTERASE 1/PROTEASE 1/LYSOPHOSPHOLIPASE L1"/>
    <property type="match status" value="1"/>
</dbReference>
<feature type="transmembrane region" description="Helical" evidence="2">
    <location>
        <begin position="6"/>
        <end position="27"/>
    </location>
</feature>
<dbReference type="SUPFAM" id="SSF52266">
    <property type="entry name" value="SGNH hydrolase"/>
    <property type="match status" value="1"/>
</dbReference>
<feature type="domain" description="SGNH hydrolase-type esterase" evidence="3">
    <location>
        <begin position="92"/>
        <end position="288"/>
    </location>
</feature>
<dbReference type="Pfam" id="PF13472">
    <property type="entry name" value="Lipase_GDSL_2"/>
    <property type="match status" value="1"/>
</dbReference>
<evidence type="ECO:0000313" key="5">
    <source>
        <dbReference type="Proteomes" id="UP000565468"/>
    </source>
</evidence>
<keyword evidence="2" id="KW-0812">Transmembrane</keyword>
<dbReference type="PANTHER" id="PTHR30383:SF27">
    <property type="entry name" value="SPORE GERMINATION LIPASE LIPC"/>
    <property type="match status" value="1"/>
</dbReference>
<protein>
    <submittedName>
        <fullName evidence="4">Lysophospholipase</fullName>
    </submittedName>
</protein>
<keyword evidence="5" id="KW-1185">Reference proteome</keyword>
<dbReference type="Gene3D" id="3.40.50.1110">
    <property type="entry name" value="SGNH hydrolase"/>
    <property type="match status" value="1"/>
</dbReference>